<protein>
    <submittedName>
        <fullName evidence="1">Uncharacterized protein</fullName>
    </submittedName>
</protein>
<keyword evidence="2" id="KW-1185">Reference proteome</keyword>
<evidence type="ECO:0000313" key="1">
    <source>
        <dbReference type="EMBL" id="GAA3967900.1"/>
    </source>
</evidence>
<dbReference type="EMBL" id="BAABDI010000006">
    <property type="protein sequence ID" value="GAA3967900.1"/>
    <property type="molecule type" value="Genomic_DNA"/>
</dbReference>
<comment type="caution">
    <text evidence="1">The sequence shown here is derived from an EMBL/GenBank/DDBJ whole genome shotgun (WGS) entry which is preliminary data.</text>
</comment>
<organism evidence="1 2">
    <name type="scientific">Hymenobacter antarcticus</name>
    <dbReference type="NCBI Taxonomy" id="486270"/>
    <lineage>
        <taxon>Bacteria</taxon>
        <taxon>Pseudomonadati</taxon>
        <taxon>Bacteroidota</taxon>
        <taxon>Cytophagia</taxon>
        <taxon>Cytophagales</taxon>
        <taxon>Hymenobacteraceae</taxon>
        <taxon>Hymenobacter</taxon>
    </lineage>
</organism>
<accession>A0ABP7PML4</accession>
<proteinExistence type="predicted"/>
<sequence>MIADKSFIFYSLPKSRTTQRLTGGNIEKVWTGLNTFLANCTTVSINEPTSIQLTAYSAWKDDEHPELADKIIDDTRTVFGEPQTEPLSYHYPSGVPSTQTKNVWEFDKRDLSKVLDYLIAGQSWPKFTLGPVELIVSFNFNFIDPATKIELPNQQNKSSIIVWLSRSCSCSPDLYFPFDDADQNFKDYLNKIETHLPFKFEGKYLRLGRPNKNKTQYTFTKLKTE</sequence>
<reference evidence="2" key="1">
    <citation type="journal article" date="2019" name="Int. J. Syst. Evol. Microbiol.">
        <title>The Global Catalogue of Microorganisms (GCM) 10K type strain sequencing project: providing services to taxonomists for standard genome sequencing and annotation.</title>
        <authorList>
            <consortium name="The Broad Institute Genomics Platform"/>
            <consortium name="The Broad Institute Genome Sequencing Center for Infectious Disease"/>
            <person name="Wu L."/>
            <person name="Ma J."/>
        </authorList>
    </citation>
    <scope>NUCLEOTIDE SEQUENCE [LARGE SCALE GENOMIC DNA]</scope>
    <source>
        <strain evidence="2">JCM 17217</strain>
    </source>
</reference>
<dbReference type="Proteomes" id="UP001501556">
    <property type="component" value="Unassembled WGS sequence"/>
</dbReference>
<evidence type="ECO:0000313" key="2">
    <source>
        <dbReference type="Proteomes" id="UP001501556"/>
    </source>
</evidence>
<name>A0ABP7PML4_9BACT</name>
<gene>
    <name evidence="1" type="ORF">GCM10022407_12530</name>
</gene>